<accession>A0A7J8W5N3</accession>
<protein>
    <submittedName>
        <fullName evidence="1">Uncharacterized protein</fullName>
    </submittedName>
</protein>
<organism evidence="1 2">
    <name type="scientific">Gossypium klotzschianum</name>
    <dbReference type="NCBI Taxonomy" id="34286"/>
    <lineage>
        <taxon>Eukaryota</taxon>
        <taxon>Viridiplantae</taxon>
        <taxon>Streptophyta</taxon>
        <taxon>Embryophyta</taxon>
        <taxon>Tracheophyta</taxon>
        <taxon>Spermatophyta</taxon>
        <taxon>Magnoliopsida</taxon>
        <taxon>eudicotyledons</taxon>
        <taxon>Gunneridae</taxon>
        <taxon>Pentapetalae</taxon>
        <taxon>rosids</taxon>
        <taxon>malvids</taxon>
        <taxon>Malvales</taxon>
        <taxon>Malvaceae</taxon>
        <taxon>Malvoideae</taxon>
        <taxon>Gossypium</taxon>
    </lineage>
</organism>
<proteinExistence type="predicted"/>
<dbReference type="Proteomes" id="UP000593573">
    <property type="component" value="Unassembled WGS sequence"/>
</dbReference>
<gene>
    <name evidence="1" type="ORF">Goklo_024256</name>
</gene>
<comment type="caution">
    <text evidence="1">The sequence shown here is derived from an EMBL/GenBank/DDBJ whole genome shotgun (WGS) entry which is preliminary data.</text>
</comment>
<evidence type="ECO:0000313" key="1">
    <source>
        <dbReference type="EMBL" id="MBA0670395.1"/>
    </source>
</evidence>
<sequence length="66" mass="7866">MAGFLQERVQPDLALPCWFRCNWNHHHQVLPRSHCIIILVVFFNKRFPLVAEEDAKNSPFAQKHKR</sequence>
<dbReference type="EMBL" id="JABFAB010236415">
    <property type="protein sequence ID" value="MBA0670395.1"/>
    <property type="molecule type" value="Genomic_DNA"/>
</dbReference>
<evidence type="ECO:0000313" key="2">
    <source>
        <dbReference type="Proteomes" id="UP000593573"/>
    </source>
</evidence>
<keyword evidence="2" id="KW-1185">Reference proteome</keyword>
<reference evidence="1 2" key="1">
    <citation type="journal article" date="2019" name="Genome Biol. Evol.">
        <title>Insights into the evolution of the New World diploid cottons (Gossypium, subgenus Houzingenia) based on genome sequencing.</title>
        <authorList>
            <person name="Grover C.E."/>
            <person name="Arick M.A. 2nd"/>
            <person name="Thrash A."/>
            <person name="Conover J.L."/>
            <person name="Sanders W.S."/>
            <person name="Peterson D.G."/>
            <person name="Frelichowski J.E."/>
            <person name="Scheffler J.A."/>
            <person name="Scheffler B.E."/>
            <person name="Wendel J.F."/>
        </authorList>
    </citation>
    <scope>NUCLEOTIDE SEQUENCE [LARGE SCALE GENOMIC DNA]</scope>
    <source>
        <strain evidence="1">57</strain>
        <tissue evidence="1">Leaf</tissue>
    </source>
</reference>
<dbReference type="AlphaFoldDB" id="A0A7J8W5N3"/>
<dbReference type="OrthoDB" id="10526156at2759"/>
<name>A0A7J8W5N3_9ROSI</name>